<dbReference type="EMBL" id="BQKI01000081">
    <property type="protein sequence ID" value="GJN29264.1"/>
    <property type="molecule type" value="Genomic_DNA"/>
</dbReference>
<keyword evidence="2" id="KW-0052">Apoplast</keyword>
<sequence>MHCGTLAVAGDAELFAPADNSMHVADRSNVYCRANCQDKLLHQPPNTRTPSEPIMPMAKHMSSVVLLLAALVTTANMAAASSSVATTSRKLMFLVQPQPNLLTYHNGAVLGGDIPVSVLWYGRFTPAQKAIVTDFLLSLSAAPRESGPAPSVSQWWGRINHLYLAKAAALSKNGQGAAPHKNARVLLAGQVSDEGCSLGKHLKLSQLLTLAARARQPAKSPGGVALVLTADDVAVEGFCMTRCGLHASDPRTRAAYAWVGNPARQCPGKCAWPFHQPPYGPQTPPLVAPNGDVGMDGVVINVATVLAGAVTNPFGDGFYQGDRAAPLEAASACPGVYGKGAYPGYAGELLVDKATGASYNAHGAHGRKYLLPALFDPDTSTCSTLV</sequence>
<evidence type="ECO:0008006" key="9">
    <source>
        <dbReference type="Google" id="ProtNLM"/>
    </source>
</evidence>
<dbReference type="Pfam" id="PF04674">
    <property type="entry name" value="Phi_1"/>
    <property type="match status" value="1"/>
</dbReference>
<evidence type="ECO:0000256" key="4">
    <source>
        <dbReference type="ARBA" id="ARBA00022729"/>
    </source>
</evidence>
<evidence type="ECO:0000256" key="3">
    <source>
        <dbReference type="ARBA" id="ARBA00022525"/>
    </source>
</evidence>
<organism evidence="7 8">
    <name type="scientific">Eleusine coracana subsp. coracana</name>
    <dbReference type="NCBI Taxonomy" id="191504"/>
    <lineage>
        <taxon>Eukaryota</taxon>
        <taxon>Viridiplantae</taxon>
        <taxon>Streptophyta</taxon>
        <taxon>Embryophyta</taxon>
        <taxon>Tracheophyta</taxon>
        <taxon>Spermatophyta</taxon>
        <taxon>Magnoliopsida</taxon>
        <taxon>Liliopsida</taxon>
        <taxon>Poales</taxon>
        <taxon>Poaceae</taxon>
        <taxon>PACMAD clade</taxon>
        <taxon>Chloridoideae</taxon>
        <taxon>Cynodonteae</taxon>
        <taxon>Eleusininae</taxon>
        <taxon>Eleusine</taxon>
    </lineage>
</organism>
<evidence type="ECO:0000256" key="5">
    <source>
        <dbReference type="ARBA" id="ARBA00023591"/>
    </source>
</evidence>
<evidence type="ECO:0000313" key="7">
    <source>
        <dbReference type="EMBL" id="GJN29264.1"/>
    </source>
</evidence>
<dbReference type="AlphaFoldDB" id="A0AAV5F0R8"/>
<keyword evidence="6" id="KW-0812">Transmembrane</keyword>
<comment type="similarity">
    <text evidence="5">Belongs to the EXORDIUM family.</text>
</comment>
<evidence type="ECO:0000256" key="1">
    <source>
        <dbReference type="ARBA" id="ARBA00004271"/>
    </source>
</evidence>
<dbReference type="PANTHER" id="PTHR31279">
    <property type="entry name" value="PROTEIN EXORDIUM-LIKE 5"/>
    <property type="match status" value="1"/>
</dbReference>
<keyword evidence="3" id="KW-0964">Secreted</keyword>
<keyword evidence="8" id="KW-1185">Reference proteome</keyword>
<comment type="caution">
    <text evidence="7">The sequence shown here is derived from an EMBL/GenBank/DDBJ whole genome shotgun (WGS) entry which is preliminary data.</text>
</comment>
<reference evidence="7" key="1">
    <citation type="journal article" date="2018" name="DNA Res.">
        <title>Multiple hybrid de novo genome assembly of finger millet, an orphan allotetraploid crop.</title>
        <authorList>
            <person name="Hatakeyama M."/>
            <person name="Aluri S."/>
            <person name="Balachadran M.T."/>
            <person name="Sivarajan S.R."/>
            <person name="Patrignani A."/>
            <person name="Gruter S."/>
            <person name="Poveda L."/>
            <person name="Shimizu-Inatsugi R."/>
            <person name="Baeten J."/>
            <person name="Francoijs K.J."/>
            <person name="Nataraja K.N."/>
            <person name="Reddy Y.A.N."/>
            <person name="Phadnis S."/>
            <person name="Ravikumar R.L."/>
            <person name="Schlapbach R."/>
            <person name="Sreeman S.M."/>
            <person name="Shimizu K.K."/>
        </authorList>
    </citation>
    <scope>NUCLEOTIDE SEQUENCE</scope>
</reference>
<evidence type="ECO:0000256" key="2">
    <source>
        <dbReference type="ARBA" id="ARBA00022523"/>
    </source>
</evidence>
<reference evidence="7" key="2">
    <citation type="submission" date="2021-12" db="EMBL/GenBank/DDBJ databases">
        <title>Resequencing data analysis of finger millet.</title>
        <authorList>
            <person name="Hatakeyama M."/>
            <person name="Aluri S."/>
            <person name="Balachadran M.T."/>
            <person name="Sivarajan S.R."/>
            <person name="Poveda L."/>
            <person name="Shimizu-Inatsugi R."/>
            <person name="Schlapbach R."/>
            <person name="Sreeman S.M."/>
            <person name="Shimizu K.K."/>
        </authorList>
    </citation>
    <scope>NUCLEOTIDE SEQUENCE</scope>
</reference>
<name>A0AAV5F0R8_ELECO</name>
<proteinExistence type="inferred from homology"/>
<keyword evidence="6" id="KW-1133">Transmembrane helix</keyword>
<comment type="subcellular location">
    <subcellularLocation>
        <location evidence="1">Secreted</location>
        <location evidence="1">Extracellular space</location>
        <location evidence="1">Apoplast</location>
    </subcellularLocation>
</comment>
<evidence type="ECO:0000313" key="8">
    <source>
        <dbReference type="Proteomes" id="UP001054889"/>
    </source>
</evidence>
<dbReference type="InterPro" id="IPR006766">
    <property type="entry name" value="EXORDIUM-like"/>
</dbReference>
<evidence type="ECO:0000256" key="6">
    <source>
        <dbReference type="SAM" id="Phobius"/>
    </source>
</evidence>
<protein>
    <recommendedName>
        <fullName evidence="9">Protein EXORDIUM</fullName>
    </recommendedName>
</protein>
<keyword evidence="4" id="KW-0732">Signal</keyword>
<dbReference type="Proteomes" id="UP001054889">
    <property type="component" value="Unassembled WGS sequence"/>
</dbReference>
<keyword evidence="6" id="KW-0472">Membrane</keyword>
<feature type="transmembrane region" description="Helical" evidence="6">
    <location>
        <begin position="64"/>
        <end position="85"/>
    </location>
</feature>
<accession>A0AAV5F0R8</accession>
<dbReference type="PANTHER" id="PTHR31279:SF42">
    <property type="entry name" value="OS06G0220000 PROTEIN"/>
    <property type="match status" value="1"/>
</dbReference>
<dbReference type="GO" id="GO:0048046">
    <property type="term" value="C:apoplast"/>
    <property type="evidence" value="ECO:0007669"/>
    <property type="project" value="UniProtKB-SubCell"/>
</dbReference>
<gene>
    <name evidence="7" type="primary">gb17471</name>
    <name evidence="7" type="ORF">PR202_gb17471</name>
</gene>